<feature type="transmembrane region" description="Helical" evidence="1">
    <location>
        <begin position="62"/>
        <end position="81"/>
    </location>
</feature>
<dbReference type="Pfam" id="PF06182">
    <property type="entry name" value="ABC2_membrane_6"/>
    <property type="match status" value="1"/>
</dbReference>
<keyword evidence="1" id="KW-0472">Membrane</keyword>
<dbReference type="PANTHER" id="PTHR36833:SF1">
    <property type="entry name" value="INTEGRAL MEMBRANE TRANSPORT PROTEIN"/>
    <property type="match status" value="1"/>
</dbReference>
<accession>A0A3D9UZN7</accession>
<feature type="transmembrane region" description="Helical" evidence="1">
    <location>
        <begin position="26"/>
        <end position="50"/>
    </location>
</feature>
<dbReference type="InterPro" id="IPR010390">
    <property type="entry name" value="ABC-2_transporter-like"/>
</dbReference>
<keyword evidence="3" id="KW-1185">Reference proteome</keyword>
<dbReference type="PANTHER" id="PTHR36833">
    <property type="entry name" value="SLR0610 PROTEIN-RELATED"/>
    <property type="match status" value="1"/>
</dbReference>
<reference evidence="2 3" key="1">
    <citation type="submission" date="2018-08" db="EMBL/GenBank/DDBJ databases">
        <title>Sequencing the genomes of 1000 actinobacteria strains.</title>
        <authorList>
            <person name="Klenk H.-P."/>
        </authorList>
    </citation>
    <scope>NUCLEOTIDE SEQUENCE [LARGE SCALE GENOMIC DNA]</scope>
    <source>
        <strain evidence="2 3">DSM 22891</strain>
    </source>
</reference>
<evidence type="ECO:0000256" key="1">
    <source>
        <dbReference type="SAM" id="Phobius"/>
    </source>
</evidence>
<name>A0A3D9UZN7_THECX</name>
<sequence>MADALRAYVWIVGMWIRATMTYRASFVMLAAGQFAVTGCDFVAIFIMFAHTEQLGGFRLPEVAFLYATSGCALGLADLLVGNVERLGRRIRDGSFDVMLVRPVSAFVQAAADDFALRRLGRILQSTAVLTWALVALDVTWTWDRLLLLPVMIVSGTVIFCSIFALGAAFQFLANDAAEVANAFTYGGNLLTQYPPSIFAKDLVRAATFAIPLAFVNWLPSMHILDRPDPLGLPKVFEFASPVAALLLALVAALAWRAGVRSYRSTGS</sequence>
<comment type="caution">
    <text evidence="2">The sequence shown here is derived from an EMBL/GenBank/DDBJ whole genome shotgun (WGS) entry which is preliminary data.</text>
</comment>
<feature type="transmembrane region" description="Helical" evidence="1">
    <location>
        <begin position="146"/>
        <end position="169"/>
    </location>
</feature>
<gene>
    <name evidence="2" type="ORF">DFJ64_0052</name>
</gene>
<organism evidence="2 3">
    <name type="scientific">Thermasporomyces composti</name>
    <dbReference type="NCBI Taxonomy" id="696763"/>
    <lineage>
        <taxon>Bacteria</taxon>
        <taxon>Bacillati</taxon>
        <taxon>Actinomycetota</taxon>
        <taxon>Actinomycetes</taxon>
        <taxon>Propionibacteriales</taxon>
        <taxon>Nocardioidaceae</taxon>
        <taxon>Thermasporomyces</taxon>
    </lineage>
</organism>
<keyword evidence="1" id="KW-0812">Transmembrane</keyword>
<feature type="transmembrane region" description="Helical" evidence="1">
    <location>
        <begin position="122"/>
        <end position="140"/>
    </location>
</feature>
<dbReference type="AlphaFoldDB" id="A0A3D9UZN7"/>
<feature type="transmembrane region" description="Helical" evidence="1">
    <location>
        <begin position="238"/>
        <end position="255"/>
    </location>
</feature>
<evidence type="ECO:0000313" key="3">
    <source>
        <dbReference type="Proteomes" id="UP000256485"/>
    </source>
</evidence>
<dbReference type="RefSeq" id="WP_211310439.1">
    <property type="nucleotide sequence ID" value="NZ_QTUC01000001.1"/>
</dbReference>
<dbReference type="EMBL" id="QTUC01000001">
    <property type="protein sequence ID" value="REF34689.1"/>
    <property type="molecule type" value="Genomic_DNA"/>
</dbReference>
<dbReference type="Proteomes" id="UP000256485">
    <property type="component" value="Unassembled WGS sequence"/>
</dbReference>
<keyword evidence="1" id="KW-1133">Transmembrane helix</keyword>
<proteinExistence type="predicted"/>
<evidence type="ECO:0000313" key="2">
    <source>
        <dbReference type="EMBL" id="REF34689.1"/>
    </source>
</evidence>
<protein>
    <submittedName>
        <fullName evidence="2">ABC-2 type transport system permease protein</fullName>
    </submittedName>
</protein>
<feature type="transmembrane region" description="Helical" evidence="1">
    <location>
        <begin position="202"/>
        <end position="218"/>
    </location>
</feature>